<keyword evidence="3 5" id="KW-0133">Cell shape</keyword>
<sequence length="290" mass="32342">MFFRLFANRRLFLFLLAVILLTVAAGITRGERDQVTWPEAVVKTSVAWLQGLISKPTFAMSDWWNQASEAQDQPSESELQLQAEIEHLQQENKELKEVADYIDDTDVDLITAKVVSRSPNRWNNRVVINRGTADGVEKDMPVITHEGLIGRVQVVTKHMADVELLTDSDSGPGIAAHIQTGDEAAFGLIEGYDAKKQRLLMKKISSQKKLEKGQLVITSEMSDIYSGGLLVGTVDQVSAGDFGVDQMVSIKPAARFEQLDFVMVVRDPQKIQLWEHQKTSDEQQTEDGGD</sequence>
<evidence type="ECO:0000256" key="1">
    <source>
        <dbReference type="ARBA" id="ARBA00009369"/>
    </source>
</evidence>
<name>A0A2T4Z8N4_9BACL</name>
<dbReference type="NCBIfam" id="TIGR00219">
    <property type="entry name" value="mreC"/>
    <property type="match status" value="1"/>
</dbReference>
<keyword evidence="9" id="KW-1185">Reference proteome</keyword>
<dbReference type="InterPro" id="IPR055342">
    <property type="entry name" value="MreC_beta-barrel_core"/>
</dbReference>
<protein>
    <recommendedName>
        <fullName evidence="2 5">Cell shape-determining protein MreC</fullName>
    </recommendedName>
    <alternativeName>
        <fullName evidence="4 5">Cell shape protein MreC</fullName>
    </alternativeName>
</protein>
<dbReference type="Gene3D" id="2.40.10.340">
    <property type="entry name" value="Rod shape-determining protein MreC, domain 1"/>
    <property type="match status" value="1"/>
</dbReference>
<dbReference type="GO" id="GO:0008360">
    <property type="term" value="P:regulation of cell shape"/>
    <property type="evidence" value="ECO:0007669"/>
    <property type="project" value="UniProtKB-KW"/>
</dbReference>
<evidence type="ECO:0000256" key="2">
    <source>
        <dbReference type="ARBA" id="ARBA00013855"/>
    </source>
</evidence>
<evidence type="ECO:0000313" key="9">
    <source>
        <dbReference type="Proteomes" id="UP000241639"/>
    </source>
</evidence>
<comment type="caution">
    <text evidence="8">The sequence shown here is derived from an EMBL/GenBank/DDBJ whole genome shotgun (WGS) entry which is preliminary data.</text>
</comment>
<dbReference type="Gene3D" id="2.40.10.350">
    <property type="entry name" value="Rod shape-determining protein MreC, domain 2"/>
    <property type="match status" value="1"/>
</dbReference>
<dbReference type="EMBL" id="PZZP01000001">
    <property type="protein sequence ID" value="PTM58263.1"/>
    <property type="molecule type" value="Genomic_DNA"/>
</dbReference>
<dbReference type="InterPro" id="IPR007221">
    <property type="entry name" value="MreC"/>
</dbReference>
<dbReference type="InterPro" id="IPR042175">
    <property type="entry name" value="Cell/Rod_MreC_2"/>
</dbReference>
<proteinExistence type="inferred from homology"/>
<evidence type="ECO:0000256" key="3">
    <source>
        <dbReference type="ARBA" id="ARBA00022960"/>
    </source>
</evidence>
<keyword evidence="6" id="KW-0175">Coiled coil</keyword>
<evidence type="ECO:0000259" key="7">
    <source>
        <dbReference type="Pfam" id="PF04085"/>
    </source>
</evidence>
<organism evidence="8 9">
    <name type="scientific">Desmospora activa DSM 45169</name>
    <dbReference type="NCBI Taxonomy" id="1121389"/>
    <lineage>
        <taxon>Bacteria</taxon>
        <taxon>Bacillati</taxon>
        <taxon>Bacillota</taxon>
        <taxon>Bacilli</taxon>
        <taxon>Bacillales</taxon>
        <taxon>Thermoactinomycetaceae</taxon>
        <taxon>Desmospora</taxon>
    </lineage>
</organism>
<evidence type="ECO:0000256" key="4">
    <source>
        <dbReference type="ARBA" id="ARBA00032089"/>
    </source>
</evidence>
<comment type="similarity">
    <text evidence="1 5">Belongs to the MreC family.</text>
</comment>
<reference evidence="8 9" key="1">
    <citation type="submission" date="2018-04" db="EMBL/GenBank/DDBJ databases">
        <title>Genomic Encyclopedia of Archaeal and Bacterial Type Strains, Phase II (KMG-II): from individual species to whole genera.</title>
        <authorList>
            <person name="Goeker M."/>
        </authorList>
    </citation>
    <scope>NUCLEOTIDE SEQUENCE [LARGE SCALE GENOMIC DNA]</scope>
    <source>
        <strain evidence="8 9">DSM 45169</strain>
    </source>
</reference>
<feature type="coiled-coil region" evidence="6">
    <location>
        <begin position="78"/>
        <end position="105"/>
    </location>
</feature>
<evidence type="ECO:0000256" key="6">
    <source>
        <dbReference type="SAM" id="Coils"/>
    </source>
</evidence>
<gene>
    <name evidence="8" type="ORF">C8J48_0843</name>
</gene>
<evidence type="ECO:0000313" key="8">
    <source>
        <dbReference type="EMBL" id="PTM58263.1"/>
    </source>
</evidence>
<dbReference type="AlphaFoldDB" id="A0A2T4Z8N4"/>
<dbReference type="PANTHER" id="PTHR34138">
    <property type="entry name" value="CELL SHAPE-DETERMINING PROTEIN MREC"/>
    <property type="match status" value="1"/>
</dbReference>
<dbReference type="Proteomes" id="UP000241639">
    <property type="component" value="Unassembled WGS sequence"/>
</dbReference>
<accession>A0A2T4Z8N4</accession>
<dbReference type="GO" id="GO:0005886">
    <property type="term" value="C:plasma membrane"/>
    <property type="evidence" value="ECO:0007669"/>
    <property type="project" value="TreeGrafter"/>
</dbReference>
<dbReference type="RefSeq" id="WP_107725089.1">
    <property type="nucleotide sequence ID" value="NZ_PZZP01000001.1"/>
</dbReference>
<dbReference type="InterPro" id="IPR042177">
    <property type="entry name" value="Cell/Rod_1"/>
</dbReference>
<dbReference type="Pfam" id="PF04085">
    <property type="entry name" value="MreC"/>
    <property type="match status" value="1"/>
</dbReference>
<evidence type="ECO:0000256" key="5">
    <source>
        <dbReference type="PIRNR" id="PIRNR038471"/>
    </source>
</evidence>
<feature type="domain" description="Rod shape-determining protein MreC beta-barrel core" evidence="7">
    <location>
        <begin position="114"/>
        <end position="265"/>
    </location>
</feature>
<dbReference type="PIRSF" id="PIRSF038471">
    <property type="entry name" value="MreC"/>
    <property type="match status" value="1"/>
</dbReference>
<comment type="function">
    <text evidence="5">Involved in formation and maintenance of cell shape.</text>
</comment>
<dbReference type="PANTHER" id="PTHR34138:SF1">
    <property type="entry name" value="CELL SHAPE-DETERMINING PROTEIN MREC"/>
    <property type="match status" value="1"/>
</dbReference>
<dbReference type="OrthoDB" id="9792313at2"/>